<sequence>MSTPDPAMFLQLRGHLLSTDPETVGLARSERFPEAWGLMMETAYPQGAVSLVALADGTTSLYFSNGGGIIGGGEHQHIARASITAVGLLQTFAADMPVEAEAALPGPGHTIIRALGYAGHRSIEAAEDDLGYGRHQLSPVFHAVHRVIAMVSETTKDE</sequence>
<dbReference type="Proteomes" id="UP000587527">
    <property type="component" value="Unassembled WGS sequence"/>
</dbReference>
<keyword evidence="2" id="KW-1185">Reference proteome</keyword>
<reference evidence="1 2" key="1">
    <citation type="submission" date="2020-08" db="EMBL/GenBank/DDBJ databases">
        <title>Sequencing the genomes of 1000 actinobacteria strains.</title>
        <authorList>
            <person name="Klenk H.-P."/>
        </authorList>
    </citation>
    <scope>NUCLEOTIDE SEQUENCE [LARGE SCALE GENOMIC DNA]</scope>
    <source>
        <strain evidence="1 2">DSM 45362</strain>
    </source>
</reference>
<name>A0A841BIF9_9ACTN</name>
<protein>
    <submittedName>
        <fullName evidence="1">Uncharacterized protein</fullName>
    </submittedName>
</protein>
<proteinExistence type="predicted"/>
<comment type="caution">
    <text evidence="1">The sequence shown here is derived from an EMBL/GenBank/DDBJ whole genome shotgun (WGS) entry which is preliminary data.</text>
</comment>
<dbReference type="EMBL" id="JACHMN010000002">
    <property type="protein sequence ID" value="MBB5868907.1"/>
    <property type="molecule type" value="Genomic_DNA"/>
</dbReference>
<gene>
    <name evidence="1" type="ORF">F4553_002286</name>
</gene>
<accession>A0A841BIF9</accession>
<evidence type="ECO:0000313" key="1">
    <source>
        <dbReference type="EMBL" id="MBB5868907.1"/>
    </source>
</evidence>
<dbReference type="AlphaFoldDB" id="A0A841BIF9"/>
<evidence type="ECO:0000313" key="2">
    <source>
        <dbReference type="Proteomes" id="UP000587527"/>
    </source>
</evidence>
<dbReference type="RefSeq" id="WP_184835180.1">
    <property type="nucleotide sequence ID" value="NZ_JACHMN010000002.1"/>
</dbReference>
<organism evidence="1 2">
    <name type="scientific">Allocatelliglobosispora scoriae</name>
    <dbReference type="NCBI Taxonomy" id="643052"/>
    <lineage>
        <taxon>Bacteria</taxon>
        <taxon>Bacillati</taxon>
        <taxon>Actinomycetota</taxon>
        <taxon>Actinomycetes</taxon>
        <taxon>Micromonosporales</taxon>
        <taxon>Micromonosporaceae</taxon>
        <taxon>Allocatelliglobosispora</taxon>
    </lineage>
</organism>